<dbReference type="SUPFAM" id="SSF51735">
    <property type="entry name" value="NAD(P)-binding Rossmann-fold domains"/>
    <property type="match status" value="1"/>
</dbReference>
<proteinExistence type="predicted"/>
<keyword evidence="1" id="KW-0560">Oxidoreductase</keyword>
<evidence type="ECO:0000259" key="2">
    <source>
        <dbReference type="Pfam" id="PF05368"/>
    </source>
</evidence>
<gene>
    <name evidence="3" type="ORF">FC34_GL000875</name>
</gene>
<protein>
    <submittedName>
        <fullName evidence="3">Dihydroflavonol-4-reductase</fullName>
    </submittedName>
</protein>
<dbReference type="PANTHER" id="PTHR10366">
    <property type="entry name" value="NAD DEPENDENT EPIMERASE/DEHYDRATASE"/>
    <property type="match status" value="1"/>
</dbReference>
<dbReference type="GO" id="GO:0016616">
    <property type="term" value="F:oxidoreductase activity, acting on the CH-OH group of donors, NAD or NADP as acceptor"/>
    <property type="evidence" value="ECO:0007669"/>
    <property type="project" value="TreeGrafter"/>
</dbReference>
<comment type="caution">
    <text evidence="3">The sequence shown here is derived from an EMBL/GenBank/DDBJ whole genome shotgun (WGS) entry which is preliminary data.</text>
</comment>
<dbReference type="InterPro" id="IPR008030">
    <property type="entry name" value="NmrA-like"/>
</dbReference>
<dbReference type="Gene3D" id="3.40.50.720">
    <property type="entry name" value="NAD(P)-binding Rossmann-like Domain"/>
    <property type="match status" value="1"/>
</dbReference>
<keyword evidence="4" id="KW-1185">Reference proteome</keyword>
<dbReference type="EMBL" id="AYZQ01000002">
    <property type="protein sequence ID" value="KRM71898.1"/>
    <property type="molecule type" value="Genomic_DNA"/>
</dbReference>
<reference evidence="3 4" key="1">
    <citation type="journal article" date="2015" name="Genome Announc.">
        <title>Expanding the biotechnology potential of lactobacilli through comparative genomics of 213 strains and associated genera.</title>
        <authorList>
            <person name="Sun Z."/>
            <person name="Harris H.M."/>
            <person name="McCann A."/>
            <person name="Guo C."/>
            <person name="Argimon S."/>
            <person name="Zhang W."/>
            <person name="Yang X."/>
            <person name="Jeffery I.B."/>
            <person name="Cooney J.C."/>
            <person name="Kagawa T.F."/>
            <person name="Liu W."/>
            <person name="Song Y."/>
            <person name="Salvetti E."/>
            <person name="Wrobel A."/>
            <person name="Rasinkangas P."/>
            <person name="Parkhill J."/>
            <person name="Rea M.C."/>
            <person name="O'Sullivan O."/>
            <person name="Ritari J."/>
            <person name="Douillard F.P."/>
            <person name="Paul Ross R."/>
            <person name="Yang R."/>
            <person name="Briner A.E."/>
            <person name="Felis G.E."/>
            <person name="de Vos W.M."/>
            <person name="Barrangou R."/>
            <person name="Klaenhammer T.R."/>
            <person name="Caufield P.W."/>
            <person name="Cui Y."/>
            <person name="Zhang H."/>
            <person name="O'Toole P.W."/>
        </authorList>
    </citation>
    <scope>NUCLEOTIDE SEQUENCE [LARGE SCALE GENOMIC DNA]</scope>
    <source>
        <strain evidence="3 4">DSM 23927</strain>
    </source>
</reference>
<name>A0A0R2AYN3_9LACO</name>
<dbReference type="PANTHER" id="PTHR10366:SF564">
    <property type="entry name" value="STEROL-4-ALPHA-CARBOXYLATE 3-DEHYDROGENASE, DECARBOXYLATING"/>
    <property type="match status" value="1"/>
</dbReference>
<sequence length="355" mass="38624">MAALTKGGITMTDTVLVTGATGYIGAWIVQDLVKKGYHVRGLSRSQQKADVLKQLIPEVDMFIGNITDPDSVKPALEGVDGVFSVATAVNPASTDATAWKADMANEIATWFGAIAAQPTIKKVVMTGSESAMGWGDQDKPVYTEADWSDVDDPHQYDAYITLKAVEEKLAWDFAHDPSKNTNHFQLSVSLVSGIVGPALLPWSNHHSSPLSFLSGPSVPDFKFFASDVRDVAGQHIALYENPEAANKRVVLNNLVARVSTVAELVQQLPAAEQHIIFPNGIATVLNADVLMPVLNLSYGYAVVTKNLARHVGGNYQYETLYPQLYRYQYQDFIQSTLDGLHLAAKQLLTADSTMK</sequence>
<dbReference type="Pfam" id="PF05368">
    <property type="entry name" value="NmrA"/>
    <property type="match status" value="1"/>
</dbReference>
<dbReference type="PATRIC" id="fig|1423727.3.peg.881"/>
<evidence type="ECO:0000313" key="4">
    <source>
        <dbReference type="Proteomes" id="UP000051672"/>
    </source>
</evidence>
<accession>A0A0R2AYN3</accession>
<dbReference type="InterPro" id="IPR036291">
    <property type="entry name" value="NAD(P)-bd_dom_sf"/>
</dbReference>
<evidence type="ECO:0000256" key="1">
    <source>
        <dbReference type="ARBA" id="ARBA00023002"/>
    </source>
</evidence>
<feature type="domain" description="NmrA-like" evidence="2">
    <location>
        <begin position="11"/>
        <end position="87"/>
    </location>
</feature>
<evidence type="ECO:0000313" key="3">
    <source>
        <dbReference type="EMBL" id="KRM71898.1"/>
    </source>
</evidence>
<dbReference type="Proteomes" id="UP000051672">
    <property type="component" value="Unassembled WGS sequence"/>
</dbReference>
<dbReference type="STRING" id="1423727.FC34_GL000875"/>
<dbReference type="AlphaFoldDB" id="A0A0R2AYN3"/>
<dbReference type="InterPro" id="IPR050425">
    <property type="entry name" value="NAD(P)_dehydrat-like"/>
</dbReference>
<organism evidence="3 4">
    <name type="scientific">Lacticaseibacillus brantae DSM 23927</name>
    <dbReference type="NCBI Taxonomy" id="1423727"/>
    <lineage>
        <taxon>Bacteria</taxon>
        <taxon>Bacillati</taxon>
        <taxon>Bacillota</taxon>
        <taxon>Bacilli</taxon>
        <taxon>Lactobacillales</taxon>
        <taxon>Lactobacillaceae</taxon>
        <taxon>Lacticaseibacillus</taxon>
    </lineage>
</organism>